<dbReference type="PROSITE" id="PS51311">
    <property type="entry name" value="SCGB"/>
    <property type="match status" value="1"/>
</dbReference>
<accession>A0A7S5GIS2</accession>
<comment type="subcellular location">
    <subcellularLocation>
        <location evidence="1">Secreted</location>
    </subcellularLocation>
</comment>
<dbReference type="PANTHER" id="PTHR31708">
    <property type="entry name" value="ABPBG26-RELATED"/>
    <property type="match status" value="1"/>
</dbReference>
<evidence type="ECO:0000256" key="2">
    <source>
        <dbReference type="ARBA" id="ARBA00008650"/>
    </source>
</evidence>
<evidence type="ECO:0000256" key="1">
    <source>
        <dbReference type="ARBA" id="ARBA00004613"/>
    </source>
</evidence>
<name>A0A7S5GIS2_MUSPA</name>
<keyword evidence="3" id="KW-0964">Secreted</keyword>
<proteinExistence type="inferred from homology"/>
<evidence type="ECO:0000256" key="4">
    <source>
        <dbReference type="ARBA" id="ARBA00022729"/>
    </source>
</evidence>
<sequence length="109" mass="12245">MKGTLLLLALLVIGELGFQTTEACMPFMTTYFGVLSGNRLVLNAYLTRLQATAAERVVFEKIQDCFSEEAATTKIMNPRIMLSILFSPECKAYYTTDALKKMKDMLTLM</sequence>
<evidence type="ECO:0000313" key="6">
    <source>
        <dbReference type="EMBL" id="QGX48225.1"/>
    </source>
</evidence>
<dbReference type="InterPro" id="IPR015332">
    <property type="entry name" value="CH2-like"/>
</dbReference>
<comment type="similarity">
    <text evidence="2">Belongs to the secretoglobin family.</text>
</comment>
<dbReference type="Pfam" id="PF09252">
    <property type="entry name" value="Feld-I_B"/>
    <property type="match status" value="1"/>
</dbReference>
<dbReference type="Gene3D" id="1.20.920.50">
    <property type="match status" value="1"/>
</dbReference>
<evidence type="ECO:0000256" key="5">
    <source>
        <dbReference type="SAM" id="SignalP"/>
    </source>
</evidence>
<organism evidence="6">
    <name type="scientific">Mus pahari</name>
    <name type="common">Indochinese shrew-like mouse</name>
    <name type="synonym">Coelomys pahari</name>
    <dbReference type="NCBI Taxonomy" id="10093"/>
    <lineage>
        <taxon>Eukaryota</taxon>
        <taxon>Metazoa</taxon>
        <taxon>Chordata</taxon>
        <taxon>Craniata</taxon>
        <taxon>Vertebrata</taxon>
        <taxon>Euteleostomi</taxon>
        <taxon>Mammalia</taxon>
        <taxon>Eutheria</taxon>
        <taxon>Euarchontoglires</taxon>
        <taxon>Glires</taxon>
        <taxon>Rodentia</taxon>
        <taxon>Myomorpha</taxon>
        <taxon>Muroidea</taxon>
        <taxon>Muridae</taxon>
        <taxon>Murinae</taxon>
        <taxon>Mus</taxon>
        <taxon>Coelomys</taxon>
    </lineage>
</organism>
<evidence type="ECO:0000256" key="3">
    <source>
        <dbReference type="ARBA" id="ARBA00022525"/>
    </source>
</evidence>
<dbReference type="GO" id="GO:0005615">
    <property type="term" value="C:extracellular space"/>
    <property type="evidence" value="ECO:0007669"/>
    <property type="project" value="InterPro"/>
</dbReference>
<dbReference type="InterPro" id="IPR016126">
    <property type="entry name" value="Secretoglobin"/>
</dbReference>
<dbReference type="InterPro" id="IPR035960">
    <property type="entry name" value="Secretoglobin_sf"/>
</dbReference>
<dbReference type="CDD" id="cd00633">
    <property type="entry name" value="Secretoglobin"/>
    <property type="match status" value="1"/>
</dbReference>
<dbReference type="SUPFAM" id="SSF48201">
    <property type="entry name" value="Uteroglobin-like"/>
    <property type="match status" value="1"/>
</dbReference>
<dbReference type="PANTHER" id="PTHR31708:SF0">
    <property type="entry name" value="ABPBG26-RELATED"/>
    <property type="match status" value="1"/>
</dbReference>
<dbReference type="EMBL" id="MK951721">
    <property type="protein sequence ID" value="QGX48225.1"/>
    <property type="molecule type" value="Genomic_DNA"/>
</dbReference>
<dbReference type="AlphaFoldDB" id="A0A7S5GIS2"/>
<feature type="chain" id="PRO_5030868740" evidence="5">
    <location>
        <begin position="24"/>
        <end position="109"/>
    </location>
</feature>
<protein>
    <submittedName>
        <fullName evidence="6">ABPBGY</fullName>
    </submittedName>
</protein>
<dbReference type="InterPro" id="IPR053723">
    <property type="entry name" value="Secretoglobin_Domain_sf"/>
</dbReference>
<reference evidence="6" key="1">
    <citation type="submission" date="2019-05" db="EMBL/GenBank/DDBJ databases">
        <title>The evolutionary history of the Abp gene family expansion supports subfunctionalization following duplication.</title>
        <authorList>
            <person name="Karn R.C."/>
            <person name="Yazdanifar G."/>
            <person name="Pezer Z."/>
            <person name="Janousek V."/>
            <person name="Laukaitis C.M."/>
        </authorList>
    </citation>
    <scope>NUCLEOTIDE SEQUENCE</scope>
</reference>
<keyword evidence="4 5" id="KW-0732">Signal</keyword>
<feature type="signal peptide" evidence="5">
    <location>
        <begin position="1"/>
        <end position="23"/>
    </location>
</feature>